<comment type="catalytic activity">
    <reaction evidence="4">
        <text>[protein]-peptidylproline (omega=180) = [protein]-peptidylproline (omega=0)</text>
        <dbReference type="Rhea" id="RHEA:16237"/>
        <dbReference type="Rhea" id="RHEA-COMP:10747"/>
        <dbReference type="Rhea" id="RHEA-COMP:10748"/>
        <dbReference type="ChEBI" id="CHEBI:83833"/>
        <dbReference type="ChEBI" id="CHEBI:83834"/>
        <dbReference type="EC" id="5.2.1.8"/>
    </reaction>
</comment>
<sequence>MLCACLLASSCSGKMPRKVHRHDIRVVMKTTKGDVVLNLYAHRVPMACVNFLVLAKDGFYNGLTFHRVVPGFVVQGGDPTGTGGGGPGYTFPDEIRVELKHDKPGVLALANSGKDTNGSQFFITQKAAPHLDGKHSVFGEIMRGQSVVEQIEPGDRMIKVTVIDDPSELFEKNQKFVDAIRKRLADQKAAGKLPPH</sequence>
<dbReference type="InterPro" id="IPR029000">
    <property type="entry name" value="Cyclophilin-like_dom_sf"/>
</dbReference>
<dbReference type="PANTHER" id="PTHR45625">
    <property type="entry name" value="PEPTIDYL-PROLYL CIS-TRANS ISOMERASE-RELATED"/>
    <property type="match status" value="1"/>
</dbReference>
<evidence type="ECO:0000313" key="6">
    <source>
        <dbReference type="EMBL" id="SEH76545.1"/>
    </source>
</evidence>
<evidence type="ECO:0000256" key="4">
    <source>
        <dbReference type="RuleBase" id="RU363019"/>
    </source>
</evidence>
<dbReference type="EC" id="5.2.1.8" evidence="4"/>
<dbReference type="GO" id="GO:0006457">
    <property type="term" value="P:protein folding"/>
    <property type="evidence" value="ECO:0007669"/>
    <property type="project" value="InterPro"/>
</dbReference>
<dbReference type="PROSITE" id="PS00170">
    <property type="entry name" value="CSA_PPIASE_1"/>
    <property type="match status" value="1"/>
</dbReference>
<keyword evidence="3 4" id="KW-0413">Isomerase</keyword>
<accession>A0A1H6KRM0</accession>
<evidence type="ECO:0000259" key="5">
    <source>
        <dbReference type="PROSITE" id="PS50072"/>
    </source>
</evidence>
<evidence type="ECO:0000256" key="3">
    <source>
        <dbReference type="ARBA" id="ARBA00023235"/>
    </source>
</evidence>
<dbReference type="Proteomes" id="UP000176204">
    <property type="component" value="Chromosome I"/>
</dbReference>
<comment type="similarity">
    <text evidence="1 4">Belongs to the cyclophilin-type PPIase family.</text>
</comment>
<name>A0A1H6KRM0_9BACT</name>
<evidence type="ECO:0000313" key="7">
    <source>
        <dbReference type="Proteomes" id="UP000176204"/>
    </source>
</evidence>
<dbReference type="InterPro" id="IPR002130">
    <property type="entry name" value="Cyclophilin-type_PPIase_dom"/>
</dbReference>
<organism evidence="6 7">
    <name type="scientific">Akkermansia glycaniphila</name>
    <dbReference type="NCBI Taxonomy" id="1679444"/>
    <lineage>
        <taxon>Bacteria</taxon>
        <taxon>Pseudomonadati</taxon>
        <taxon>Verrucomicrobiota</taxon>
        <taxon>Verrucomicrobiia</taxon>
        <taxon>Verrucomicrobiales</taxon>
        <taxon>Akkermansiaceae</taxon>
        <taxon>Akkermansia</taxon>
    </lineage>
</organism>
<reference evidence="7" key="1">
    <citation type="submission" date="2016-09" db="EMBL/GenBank/DDBJ databases">
        <authorList>
            <person name="Koehorst J."/>
        </authorList>
    </citation>
    <scope>NUCLEOTIDE SEQUENCE [LARGE SCALE GENOMIC DNA]</scope>
</reference>
<dbReference type="STRING" id="1679444.PYTT_0564"/>
<proteinExistence type="inferred from homology"/>
<dbReference type="CDD" id="cd00317">
    <property type="entry name" value="cyclophilin"/>
    <property type="match status" value="1"/>
</dbReference>
<evidence type="ECO:0000256" key="2">
    <source>
        <dbReference type="ARBA" id="ARBA00023110"/>
    </source>
</evidence>
<keyword evidence="2 4" id="KW-0697">Rotamase</keyword>
<keyword evidence="7" id="KW-1185">Reference proteome</keyword>
<evidence type="ECO:0000256" key="1">
    <source>
        <dbReference type="ARBA" id="ARBA00007365"/>
    </source>
</evidence>
<dbReference type="EMBL" id="LT629973">
    <property type="protein sequence ID" value="SEH76545.1"/>
    <property type="molecule type" value="Genomic_DNA"/>
</dbReference>
<comment type="function">
    <text evidence="4">PPIases accelerate the folding of proteins. It catalyzes the cis-trans isomerization of proline imidic peptide bonds in oligopeptides.</text>
</comment>
<protein>
    <recommendedName>
        <fullName evidence="4">Peptidyl-prolyl cis-trans isomerase</fullName>
        <shortName evidence="4">PPIase</shortName>
        <ecNumber evidence="4">5.2.1.8</ecNumber>
    </recommendedName>
</protein>
<dbReference type="SUPFAM" id="SSF50891">
    <property type="entry name" value="Cyclophilin-like"/>
    <property type="match status" value="1"/>
</dbReference>
<dbReference type="InterPro" id="IPR020892">
    <property type="entry name" value="Cyclophilin-type_PPIase_CS"/>
</dbReference>
<gene>
    <name evidence="6" type="ORF">PYTT_0564</name>
</gene>
<dbReference type="PRINTS" id="PR00153">
    <property type="entry name" value="CSAPPISMRASE"/>
</dbReference>
<dbReference type="Gene3D" id="2.40.100.10">
    <property type="entry name" value="Cyclophilin-like"/>
    <property type="match status" value="1"/>
</dbReference>
<dbReference type="PANTHER" id="PTHR45625:SF4">
    <property type="entry name" value="PEPTIDYLPROLYL ISOMERASE DOMAIN AND WD REPEAT-CONTAINING PROTEIN 1"/>
    <property type="match status" value="1"/>
</dbReference>
<dbReference type="GO" id="GO:0003755">
    <property type="term" value="F:peptidyl-prolyl cis-trans isomerase activity"/>
    <property type="evidence" value="ECO:0007669"/>
    <property type="project" value="UniProtKB-UniRule"/>
</dbReference>
<dbReference type="PROSITE" id="PS50072">
    <property type="entry name" value="CSA_PPIASE_2"/>
    <property type="match status" value="1"/>
</dbReference>
<dbReference type="KEGG" id="agl:PYTT_0564"/>
<feature type="domain" description="PPIase cyclophilin-type" evidence="5">
    <location>
        <begin position="33"/>
        <end position="152"/>
    </location>
</feature>
<dbReference type="AlphaFoldDB" id="A0A1H6KRM0"/>
<dbReference type="InterPro" id="IPR044666">
    <property type="entry name" value="Cyclophilin_A-like"/>
</dbReference>
<dbReference type="Pfam" id="PF00160">
    <property type="entry name" value="Pro_isomerase"/>
    <property type="match status" value="1"/>
</dbReference>